<accession>A0A397RZV0</accession>
<dbReference type="AlphaFoldDB" id="A0A397RZV0"/>
<keyword evidence="2" id="KW-1185">Reference proteome</keyword>
<reference evidence="1 2" key="1">
    <citation type="submission" date="2018-06" db="EMBL/GenBank/DDBJ databases">
        <title>Comparative genomics reveals the genomic features of Rhizophagus irregularis, R. cerebriforme, R. diaphanum and Gigaspora rosea, and their symbiotic lifestyle signature.</title>
        <authorList>
            <person name="Morin E."/>
            <person name="San Clemente H."/>
            <person name="Chen E.C.H."/>
            <person name="De La Providencia I."/>
            <person name="Hainaut M."/>
            <person name="Kuo A."/>
            <person name="Kohler A."/>
            <person name="Murat C."/>
            <person name="Tang N."/>
            <person name="Roy S."/>
            <person name="Loubradou J."/>
            <person name="Henrissat B."/>
            <person name="Grigoriev I.V."/>
            <person name="Corradi N."/>
            <person name="Roux C."/>
            <person name="Martin F.M."/>
        </authorList>
    </citation>
    <scope>NUCLEOTIDE SEQUENCE [LARGE SCALE GENOMIC DNA]</scope>
    <source>
        <strain evidence="1 2">DAOM 227022</strain>
    </source>
</reference>
<gene>
    <name evidence="1" type="ORF">C1645_840105</name>
</gene>
<evidence type="ECO:0000313" key="2">
    <source>
        <dbReference type="Proteomes" id="UP000265703"/>
    </source>
</evidence>
<name>A0A397RZV0_9GLOM</name>
<comment type="caution">
    <text evidence="1">The sequence shown here is derived from an EMBL/GenBank/DDBJ whole genome shotgun (WGS) entry which is preliminary data.</text>
</comment>
<dbReference type="EMBL" id="QKYT01001180">
    <property type="protein sequence ID" value="RIA79703.1"/>
    <property type="molecule type" value="Genomic_DNA"/>
</dbReference>
<dbReference type="Proteomes" id="UP000265703">
    <property type="component" value="Unassembled WGS sequence"/>
</dbReference>
<dbReference type="OrthoDB" id="2401059at2759"/>
<evidence type="ECO:0000313" key="1">
    <source>
        <dbReference type="EMBL" id="RIA79703.1"/>
    </source>
</evidence>
<protein>
    <submittedName>
        <fullName evidence="1">Uncharacterized protein</fullName>
    </submittedName>
</protein>
<sequence length="203" mass="23521">MSNLVVKVEALLLHESFDTLCRTSVVYLTIEDNILPSYDKVKSKYISICGLKALKALNMDREIPLDHTQKEIEENFNILKSKLEYKSREIAMIRSLEESGKKVTQLSDSIAFFKSIISDTRKAIASAKKSIDLLENKCWHLKDIISAKDRKIITLVNQILSKMKYSDVIIELETYPSTYERKLWVKRHSESEHDLETRKNSTH</sequence>
<organism evidence="1 2">
    <name type="scientific">Glomus cerebriforme</name>
    <dbReference type="NCBI Taxonomy" id="658196"/>
    <lineage>
        <taxon>Eukaryota</taxon>
        <taxon>Fungi</taxon>
        <taxon>Fungi incertae sedis</taxon>
        <taxon>Mucoromycota</taxon>
        <taxon>Glomeromycotina</taxon>
        <taxon>Glomeromycetes</taxon>
        <taxon>Glomerales</taxon>
        <taxon>Glomeraceae</taxon>
        <taxon>Glomus</taxon>
    </lineage>
</organism>
<proteinExistence type="predicted"/>